<name>A0A316END3_9BURK</name>
<dbReference type="PANTHER" id="PTHR30251">
    <property type="entry name" value="PILUS ASSEMBLY CHAPERONE"/>
    <property type="match status" value="1"/>
</dbReference>
<dbReference type="PANTHER" id="PTHR30251:SF3">
    <property type="entry name" value="FIMBRIAL CHAPARONE PROTEIN"/>
    <property type="match status" value="1"/>
</dbReference>
<protein>
    <submittedName>
        <fullName evidence="8">P pilus assembly chaperone PapD</fullName>
    </submittedName>
</protein>
<evidence type="ECO:0000256" key="6">
    <source>
        <dbReference type="SAM" id="SignalP"/>
    </source>
</evidence>
<evidence type="ECO:0000313" key="9">
    <source>
        <dbReference type="Proteomes" id="UP000245754"/>
    </source>
</evidence>
<comment type="caution">
    <text evidence="8">The sequence shown here is derived from an EMBL/GenBank/DDBJ whole genome shotgun (WGS) entry which is preliminary data.</text>
</comment>
<dbReference type="InterPro" id="IPR036316">
    <property type="entry name" value="Pili_assmbl_chap_C_dom_sf"/>
</dbReference>
<feature type="signal peptide" evidence="6">
    <location>
        <begin position="1"/>
        <end position="27"/>
    </location>
</feature>
<dbReference type="PRINTS" id="PR00969">
    <property type="entry name" value="CHAPERONPILI"/>
</dbReference>
<sequence>MMKNPMFRRRDAAGVALFAALSTSALATGMVPETSVVLLNEADGETTMNVKNSDATPQLLYSSVNHIDEDQEDLVVVTPPVARVEANETQVVRFLLRSKTPLKTERLARAVFEGIPPKDTKPGEARVTMTVRQDLPLVIHPKGLPLEREPWKLLKVAVTGSELVVTNDSPYVVRLAQNVQFQPGGQTAELPRPYVLPKTTVKVDLGGGVKEGSKDAPKVAPAAAASLRLFPATLYGFAVESYDVPLTTPQAAK</sequence>
<keyword evidence="9" id="KW-1185">Reference proteome</keyword>
<evidence type="ECO:0000259" key="7">
    <source>
        <dbReference type="Pfam" id="PF00345"/>
    </source>
</evidence>
<dbReference type="SUPFAM" id="SSF49584">
    <property type="entry name" value="Periplasmic chaperone C-domain"/>
    <property type="match status" value="1"/>
</dbReference>
<evidence type="ECO:0000256" key="4">
    <source>
        <dbReference type="ARBA" id="ARBA00022764"/>
    </source>
</evidence>
<dbReference type="RefSeq" id="WP_258308114.1">
    <property type="nucleotide sequence ID" value="NZ_QGGT01000006.1"/>
</dbReference>
<evidence type="ECO:0000256" key="5">
    <source>
        <dbReference type="ARBA" id="ARBA00023186"/>
    </source>
</evidence>
<dbReference type="InterPro" id="IPR050643">
    <property type="entry name" value="Periplasmic_pilus_chap"/>
</dbReference>
<accession>A0A316END3</accession>
<evidence type="ECO:0000256" key="2">
    <source>
        <dbReference type="ARBA" id="ARBA00007399"/>
    </source>
</evidence>
<dbReference type="InterPro" id="IPR001829">
    <property type="entry name" value="Pili_assmbl_chaperone_bac"/>
</dbReference>
<dbReference type="InterPro" id="IPR016147">
    <property type="entry name" value="Pili_assmbl_chaperone_N"/>
</dbReference>
<keyword evidence="5" id="KW-0143">Chaperone</keyword>
<evidence type="ECO:0000256" key="3">
    <source>
        <dbReference type="ARBA" id="ARBA00022729"/>
    </source>
</evidence>
<evidence type="ECO:0000256" key="1">
    <source>
        <dbReference type="ARBA" id="ARBA00004418"/>
    </source>
</evidence>
<dbReference type="GO" id="GO:0030288">
    <property type="term" value="C:outer membrane-bounded periplasmic space"/>
    <property type="evidence" value="ECO:0007669"/>
    <property type="project" value="InterPro"/>
</dbReference>
<dbReference type="AlphaFoldDB" id="A0A316END3"/>
<feature type="domain" description="Pili assembly chaperone N-terminal" evidence="7">
    <location>
        <begin position="29"/>
        <end position="144"/>
    </location>
</feature>
<feature type="chain" id="PRO_5016344697" evidence="6">
    <location>
        <begin position="28"/>
        <end position="253"/>
    </location>
</feature>
<dbReference type="SUPFAM" id="SSF49354">
    <property type="entry name" value="PapD-like"/>
    <property type="match status" value="1"/>
</dbReference>
<dbReference type="EMBL" id="QGGT01000006">
    <property type="protein sequence ID" value="PWK32743.1"/>
    <property type="molecule type" value="Genomic_DNA"/>
</dbReference>
<dbReference type="GO" id="GO:0071555">
    <property type="term" value="P:cell wall organization"/>
    <property type="evidence" value="ECO:0007669"/>
    <property type="project" value="InterPro"/>
</dbReference>
<keyword evidence="3 6" id="KW-0732">Signal</keyword>
<comment type="subcellular location">
    <subcellularLocation>
        <location evidence="1">Periplasm</location>
    </subcellularLocation>
</comment>
<dbReference type="Gene3D" id="2.60.40.10">
    <property type="entry name" value="Immunoglobulins"/>
    <property type="match status" value="1"/>
</dbReference>
<gene>
    <name evidence="8" type="ORF">C7419_106162</name>
</gene>
<keyword evidence="4" id="KW-0574">Periplasm</keyword>
<dbReference type="InterPro" id="IPR013783">
    <property type="entry name" value="Ig-like_fold"/>
</dbReference>
<dbReference type="Pfam" id="PF00345">
    <property type="entry name" value="PapD_N"/>
    <property type="match status" value="1"/>
</dbReference>
<comment type="similarity">
    <text evidence="2">Belongs to the periplasmic pilus chaperone family.</text>
</comment>
<dbReference type="NCBIfam" id="NF007392">
    <property type="entry name" value="PRK09918.1"/>
    <property type="match status" value="1"/>
</dbReference>
<reference evidence="8 9" key="1">
    <citation type="submission" date="2018-05" db="EMBL/GenBank/DDBJ databases">
        <title>Genomic Encyclopedia of Type Strains, Phase IV (KMG-V): Genome sequencing to study the core and pangenomes of soil and plant-associated prokaryotes.</title>
        <authorList>
            <person name="Whitman W."/>
        </authorList>
    </citation>
    <scope>NUCLEOTIDE SEQUENCE [LARGE SCALE GENOMIC DNA]</scope>
    <source>
        <strain evidence="8 9">SLV-132</strain>
    </source>
</reference>
<proteinExistence type="inferred from homology"/>
<dbReference type="Proteomes" id="UP000245754">
    <property type="component" value="Unassembled WGS sequence"/>
</dbReference>
<organism evidence="8 9">
    <name type="scientific">Cupriavidus plantarum</name>
    <dbReference type="NCBI Taxonomy" id="942865"/>
    <lineage>
        <taxon>Bacteria</taxon>
        <taxon>Pseudomonadati</taxon>
        <taxon>Pseudomonadota</taxon>
        <taxon>Betaproteobacteria</taxon>
        <taxon>Burkholderiales</taxon>
        <taxon>Burkholderiaceae</taxon>
        <taxon>Cupriavidus</taxon>
    </lineage>
</organism>
<dbReference type="InterPro" id="IPR008962">
    <property type="entry name" value="PapD-like_sf"/>
</dbReference>
<evidence type="ECO:0000313" key="8">
    <source>
        <dbReference type="EMBL" id="PWK32743.1"/>
    </source>
</evidence>